<protein>
    <submittedName>
        <fullName evidence="2">Uncharacterized protein</fullName>
    </submittedName>
</protein>
<dbReference type="SMART" id="SM01133">
    <property type="entry name" value="DeoC"/>
    <property type="match status" value="1"/>
</dbReference>
<dbReference type="GO" id="GO:0009264">
    <property type="term" value="P:deoxyribonucleotide catabolic process"/>
    <property type="evidence" value="ECO:0007669"/>
    <property type="project" value="InterPro"/>
</dbReference>
<organism evidence="2">
    <name type="scientific">marine sediment metagenome</name>
    <dbReference type="NCBI Taxonomy" id="412755"/>
    <lineage>
        <taxon>unclassified sequences</taxon>
        <taxon>metagenomes</taxon>
        <taxon>ecological metagenomes</taxon>
    </lineage>
</organism>
<name>X1EHT4_9ZZZZ</name>
<dbReference type="EMBL" id="BART01035695">
    <property type="protein sequence ID" value="GAH16674.1"/>
    <property type="molecule type" value="Genomic_DNA"/>
</dbReference>
<dbReference type="GO" id="GO:0004139">
    <property type="term" value="F:deoxyribose-phosphate aldolase activity"/>
    <property type="evidence" value="ECO:0007669"/>
    <property type="project" value="InterPro"/>
</dbReference>
<feature type="non-terminal residue" evidence="2">
    <location>
        <position position="167"/>
    </location>
</feature>
<reference evidence="2" key="1">
    <citation type="journal article" date="2014" name="Front. Microbiol.">
        <title>High frequency of phylogenetically diverse reductive dehalogenase-homologous genes in deep subseafloor sedimentary metagenomes.</title>
        <authorList>
            <person name="Kawai M."/>
            <person name="Futagami T."/>
            <person name="Toyoda A."/>
            <person name="Takaki Y."/>
            <person name="Nishi S."/>
            <person name="Hori S."/>
            <person name="Arai W."/>
            <person name="Tsubouchi T."/>
            <person name="Morono Y."/>
            <person name="Uchiyama I."/>
            <person name="Ito T."/>
            <person name="Fujiyama A."/>
            <person name="Inagaki F."/>
            <person name="Takami H."/>
        </authorList>
    </citation>
    <scope>NUCLEOTIDE SEQUENCE</scope>
    <source>
        <strain evidence="2">Expedition CK06-06</strain>
    </source>
</reference>
<comment type="caution">
    <text evidence="2">The sequence shown here is derived from an EMBL/GenBank/DDBJ whole genome shotgun (WGS) entry which is preliminary data.</text>
</comment>
<sequence>MITKKELAKTIDHTYLKIQGNDMEIKAICYEAIYYGFASVAVHPTIVPLASKLLRDTPVKVCAALSFFSGRYPLEIKLYEIKDAISNGATELDMAMSVDFVKEKKYDLLEKELKEFVKVGKGLTTKVILETCLLTREEKIKACEIAKSCGINFVKTSTGFKEGGATV</sequence>
<dbReference type="InterPro" id="IPR002915">
    <property type="entry name" value="DeoC/FbaB/LacD_aldolase"/>
</dbReference>
<accession>X1EHT4</accession>
<dbReference type="Gene3D" id="3.20.20.70">
    <property type="entry name" value="Aldolase class I"/>
    <property type="match status" value="1"/>
</dbReference>
<proteinExistence type="predicted"/>
<dbReference type="PANTHER" id="PTHR10889">
    <property type="entry name" value="DEOXYRIBOSE-PHOSPHATE ALDOLASE"/>
    <property type="match status" value="1"/>
</dbReference>
<dbReference type="SUPFAM" id="SSF51569">
    <property type="entry name" value="Aldolase"/>
    <property type="match status" value="1"/>
</dbReference>
<dbReference type="GO" id="GO:0016052">
    <property type="term" value="P:carbohydrate catabolic process"/>
    <property type="evidence" value="ECO:0007669"/>
    <property type="project" value="TreeGrafter"/>
</dbReference>
<dbReference type="InterPro" id="IPR011343">
    <property type="entry name" value="DeoC"/>
</dbReference>
<dbReference type="PANTHER" id="PTHR10889:SF1">
    <property type="entry name" value="DEOXYRIBOSE-PHOSPHATE ALDOLASE"/>
    <property type="match status" value="1"/>
</dbReference>
<dbReference type="NCBIfam" id="TIGR00126">
    <property type="entry name" value="deoC"/>
    <property type="match status" value="1"/>
</dbReference>
<keyword evidence="1" id="KW-0963">Cytoplasm</keyword>
<dbReference type="GO" id="GO:0005737">
    <property type="term" value="C:cytoplasm"/>
    <property type="evidence" value="ECO:0007669"/>
    <property type="project" value="InterPro"/>
</dbReference>
<dbReference type="AlphaFoldDB" id="X1EHT4"/>
<dbReference type="InterPro" id="IPR013785">
    <property type="entry name" value="Aldolase_TIM"/>
</dbReference>
<evidence type="ECO:0000313" key="2">
    <source>
        <dbReference type="EMBL" id="GAH16674.1"/>
    </source>
</evidence>
<evidence type="ECO:0000256" key="1">
    <source>
        <dbReference type="ARBA" id="ARBA00022490"/>
    </source>
</evidence>
<dbReference type="Pfam" id="PF01791">
    <property type="entry name" value="DeoC"/>
    <property type="match status" value="1"/>
</dbReference>
<dbReference type="PIRSF" id="PIRSF001357">
    <property type="entry name" value="DeoC"/>
    <property type="match status" value="1"/>
</dbReference>
<gene>
    <name evidence="2" type="ORF">S01H4_60509</name>
</gene>